<evidence type="ECO:0000259" key="5">
    <source>
        <dbReference type="Pfam" id="PF04542"/>
    </source>
</evidence>
<organism evidence="7 8">
    <name type="scientific">Brevundimonas staleyi</name>
    <dbReference type="NCBI Taxonomy" id="74326"/>
    <lineage>
        <taxon>Bacteria</taxon>
        <taxon>Pseudomonadati</taxon>
        <taxon>Pseudomonadota</taxon>
        <taxon>Alphaproteobacteria</taxon>
        <taxon>Caulobacterales</taxon>
        <taxon>Caulobacteraceae</taxon>
        <taxon>Brevundimonas</taxon>
    </lineage>
</organism>
<dbReference type="Proteomes" id="UP001596152">
    <property type="component" value="Unassembled WGS sequence"/>
</dbReference>
<protein>
    <submittedName>
        <fullName evidence="7">RNA polymerase sigma factor</fullName>
    </submittedName>
</protein>
<name>A0ABW0FVK9_9CAUL</name>
<dbReference type="InterPro" id="IPR013325">
    <property type="entry name" value="RNA_pol_sigma_r2"/>
</dbReference>
<dbReference type="RefSeq" id="WP_374036555.1">
    <property type="nucleotide sequence ID" value="NZ_CP169082.1"/>
</dbReference>
<dbReference type="InterPro" id="IPR039425">
    <property type="entry name" value="RNA_pol_sigma-70-like"/>
</dbReference>
<evidence type="ECO:0000313" key="7">
    <source>
        <dbReference type="EMBL" id="MFC5345566.1"/>
    </source>
</evidence>
<evidence type="ECO:0000256" key="3">
    <source>
        <dbReference type="ARBA" id="ARBA00023082"/>
    </source>
</evidence>
<dbReference type="InterPro" id="IPR013324">
    <property type="entry name" value="RNA_pol_sigma_r3/r4-like"/>
</dbReference>
<comment type="caution">
    <text evidence="7">The sequence shown here is derived from an EMBL/GenBank/DDBJ whole genome shotgun (WGS) entry which is preliminary data.</text>
</comment>
<dbReference type="SUPFAM" id="SSF88946">
    <property type="entry name" value="Sigma2 domain of RNA polymerase sigma factors"/>
    <property type="match status" value="1"/>
</dbReference>
<evidence type="ECO:0000256" key="4">
    <source>
        <dbReference type="ARBA" id="ARBA00023163"/>
    </source>
</evidence>
<feature type="domain" description="RNA polymerase sigma-70 region 2" evidence="5">
    <location>
        <begin position="17"/>
        <end position="79"/>
    </location>
</feature>
<reference evidence="8" key="1">
    <citation type="journal article" date="2019" name="Int. J. Syst. Evol. Microbiol.">
        <title>The Global Catalogue of Microorganisms (GCM) 10K type strain sequencing project: providing services to taxonomists for standard genome sequencing and annotation.</title>
        <authorList>
            <consortium name="The Broad Institute Genomics Platform"/>
            <consortium name="The Broad Institute Genome Sequencing Center for Infectious Disease"/>
            <person name="Wu L."/>
            <person name="Ma J."/>
        </authorList>
    </citation>
    <scope>NUCLEOTIDE SEQUENCE [LARGE SCALE GENOMIC DNA]</scope>
    <source>
        <strain evidence="8">JCM 12125</strain>
    </source>
</reference>
<keyword evidence="4" id="KW-0804">Transcription</keyword>
<dbReference type="PANTHER" id="PTHR43133:SF63">
    <property type="entry name" value="RNA POLYMERASE SIGMA FACTOR FECI-RELATED"/>
    <property type="match status" value="1"/>
</dbReference>
<evidence type="ECO:0000256" key="2">
    <source>
        <dbReference type="ARBA" id="ARBA00023015"/>
    </source>
</evidence>
<comment type="similarity">
    <text evidence="1">Belongs to the sigma-70 factor family. ECF subfamily.</text>
</comment>
<dbReference type="EMBL" id="JBHSLF010000050">
    <property type="protein sequence ID" value="MFC5345566.1"/>
    <property type="molecule type" value="Genomic_DNA"/>
</dbReference>
<dbReference type="InterPro" id="IPR014284">
    <property type="entry name" value="RNA_pol_sigma-70_dom"/>
</dbReference>
<dbReference type="Gene3D" id="1.10.1740.10">
    <property type="match status" value="1"/>
</dbReference>
<sequence>MRQKEAEALDGIADLSRRCRPGLMAFFLRRLPNHAEAEDLTQEVFMRLAALPSDSVANAEAYIFQIAANLLRDRARREKVRFEHREGVRATEDHGVERLDPARIAQGREAVAQIASVLKELPERTRTIFVLYRLEAMNKRAIAEGLGISVSAVDKHLMRATARLMDRLGSPR</sequence>
<keyword evidence="8" id="KW-1185">Reference proteome</keyword>
<evidence type="ECO:0000313" key="8">
    <source>
        <dbReference type="Proteomes" id="UP001596152"/>
    </source>
</evidence>
<proteinExistence type="inferred from homology"/>
<dbReference type="Gene3D" id="1.10.10.10">
    <property type="entry name" value="Winged helix-like DNA-binding domain superfamily/Winged helix DNA-binding domain"/>
    <property type="match status" value="1"/>
</dbReference>
<evidence type="ECO:0000259" key="6">
    <source>
        <dbReference type="Pfam" id="PF08281"/>
    </source>
</evidence>
<gene>
    <name evidence="7" type="ORF">ACFPIE_16745</name>
</gene>
<dbReference type="SUPFAM" id="SSF88659">
    <property type="entry name" value="Sigma3 and sigma4 domains of RNA polymerase sigma factors"/>
    <property type="match status" value="1"/>
</dbReference>
<dbReference type="NCBIfam" id="TIGR02937">
    <property type="entry name" value="sigma70-ECF"/>
    <property type="match status" value="1"/>
</dbReference>
<dbReference type="InterPro" id="IPR036388">
    <property type="entry name" value="WH-like_DNA-bd_sf"/>
</dbReference>
<keyword evidence="3" id="KW-0731">Sigma factor</keyword>
<feature type="domain" description="RNA polymerase sigma factor 70 region 4 type 2" evidence="6">
    <location>
        <begin position="113"/>
        <end position="164"/>
    </location>
</feature>
<keyword evidence="2" id="KW-0805">Transcription regulation</keyword>
<dbReference type="Pfam" id="PF04542">
    <property type="entry name" value="Sigma70_r2"/>
    <property type="match status" value="1"/>
</dbReference>
<accession>A0ABW0FVK9</accession>
<dbReference type="Pfam" id="PF08281">
    <property type="entry name" value="Sigma70_r4_2"/>
    <property type="match status" value="1"/>
</dbReference>
<dbReference type="InterPro" id="IPR013249">
    <property type="entry name" value="RNA_pol_sigma70_r4_t2"/>
</dbReference>
<dbReference type="PANTHER" id="PTHR43133">
    <property type="entry name" value="RNA POLYMERASE ECF-TYPE SIGMA FACTO"/>
    <property type="match status" value="1"/>
</dbReference>
<dbReference type="InterPro" id="IPR007627">
    <property type="entry name" value="RNA_pol_sigma70_r2"/>
</dbReference>
<evidence type="ECO:0000256" key="1">
    <source>
        <dbReference type="ARBA" id="ARBA00010641"/>
    </source>
</evidence>